<evidence type="ECO:0000256" key="2">
    <source>
        <dbReference type="SAM" id="Phobius"/>
    </source>
</evidence>
<evidence type="ECO:0000256" key="1">
    <source>
        <dbReference type="SAM" id="MobiDB-lite"/>
    </source>
</evidence>
<name>A0A3P3RC64_9EURY</name>
<sequence length="97" mass="10228">MDPVQVPVVSTPANSFGLLLIGVGLLCLGLGVGWWWMRTTHKDEESRGDGTDSSTNNEDEIPGDTGAFVFGTGGGDSESVDKRTDGSNSTDTVDHQE</sequence>
<dbReference type="AlphaFoldDB" id="A0A3P3RC64"/>
<dbReference type="Proteomes" id="UP000282322">
    <property type="component" value="Unassembled WGS sequence"/>
</dbReference>
<protein>
    <submittedName>
        <fullName evidence="3">Uncharacterized protein</fullName>
    </submittedName>
</protein>
<dbReference type="RefSeq" id="WP_124955135.1">
    <property type="nucleotide sequence ID" value="NZ_RRCH01000023.1"/>
</dbReference>
<feature type="transmembrane region" description="Helical" evidence="2">
    <location>
        <begin position="16"/>
        <end position="37"/>
    </location>
</feature>
<gene>
    <name evidence="3" type="ORF">EIK79_10780</name>
</gene>
<evidence type="ECO:0000313" key="3">
    <source>
        <dbReference type="EMBL" id="RRJ30063.1"/>
    </source>
</evidence>
<accession>A0A3P3RC64</accession>
<dbReference type="EMBL" id="RRCH01000023">
    <property type="protein sequence ID" value="RRJ30063.1"/>
    <property type="molecule type" value="Genomic_DNA"/>
</dbReference>
<organism evidence="3 4">
    <name type="scientific">Halocatena pleomorpha</name>
    <dbReference type="NCBI Taxonomy" id="1785090"/>
    <lineage>
        <taxon>Archaea</taxon>
        <taxon>Methanobacteriati</taxon>
        <taxon>Methanobacteriota</taxon>
        <taxon>Stenosarchaea group</taxon>
        <taxon>Halobacteria</taxon>
        <taxon>Halobacteriales</taxon>
        <taxon>Natronomonadaceae</taxon>
        <taxon>Halocatena</taxon>
    </lineage>
</organism>
<evidence type="ECO:0000313" key="4">
    <source>
        <dbReference type="Proteomes" id="UP000282322"/>
    </source>
</evidence>
<comment type="caution">
    <text evidence="3">The sequence shown here is derived from an EMBL/GenBank/DDBJ whole genome shotgun (WGS) entry which is preliminary data.</text>
</comment>
<keyword evidence="4" id="KW-1185">Reference proteome</keyword>
<keyword evidence="2" id="KW-0812">Transmembrane</keyword>
<reference evidence="3 4" key="1">
    <citation type="submission" date="2018-11" db="EMBL/GenBank/DDBJ databases">
        <title>Taxonoimc description of Halomarina strain SPP-AMP-1.</title>
        <authorList>
            <person name="Pal Y."/>
            <person name="Srinivasana K."/>
            <person name="Verma A."/>
            <person name="Kumar P."/>
        </authorList>
    </citation>
    <scope>NUCLEOTIDE SEQUENCE [LARGE SCALE GENOMIC DNA]</scope>
    <source>
        <strain evidence="3 4">SPP-AMP-1</strain>
    </source>
</reference>
<keyword evidence="2" id="KW-0472">Membrane</keyword>
<proteinExistence type="predicted"/>
<feature type="region of interest" description="Disordered" evidence="1">
    <location>
        <begin position="41"/>
        <end position="97"/>
    </location>
</feature>
<keyword evidence="2" id="KW-1133">Transmembrane helix</keyword>
<feature type="compositionally biased region" description="Basic and acidic residues" evidence="1">
    <location>
        <begin position="41"/>
        <end position="50"/>
    </location>
</feature>